<dbReference type="InterPro" id="IPR014001">
    <property type="entry name" value="Helicase_ATP-bd"/>
</dbReference>
<evidence type="ECO:0000256" key="11">
    <source>
        <dbReference type="RuleBase" id="RU364117"/>
    </source>
</evidence>
<dbReference type="PROSITE" id="PS51194">
    <property type="entry name" value="HELICASE_CTER"/>
    <property type="match status" value="1"/>
</dbReference>
<keyword evidence="8" id="KW-0238">DNA-binding</keyword>
<evidence type="ECO:0000256" key="5">
    <source>
        <dbReference type="ARBA" id="ARBA00022801"/>
    </source>
</evidence>
<evidence type="ECO:0000256" key="3">
    <source>
        <dbReference type="ARBA" id="ARBA00005446"/>
    </source>
</evidence>
<evidence type="ECO:0000313" key="17">
    <source>
        <dbReference type="EnsemblProtists" id="EKX47418"/>
    </source>
</evidence>
<dbReference type="SMART" id="SM00487">
    <property type="entry name" value="DEXDc"/>
    <property type="match status" value="1"/>
</dbReference>
<reference evidence="18" key="2">
    <citation type="submission" date="2012-11" db="EMBL/GenBank/DDBJ databases">
        <authorList>
            <person name="Kuo A."/>
            <person name="Curtis B.A."/>
            <person name="Tanifuji G."/>
            <person name="Burki F."/>
            <person name="Gruber A."/>
            <person name="Irimia M."/>
            <person name="Maruyama S."/>
            <person name="Arias M.C."/>
            <person name="Ball S.G."/>
            <person name="Gile G.H."/>
            <person name="Hirakawa Y."/>
            <person name="Hopkins J.F."/>
            <person name="Rensing S.A."/>
            <person name="Schmutz J."/>
            <person name="Symeonidi A."/>
            <person name="Elias M."/>
            <person name="Eveleigh R.J."/>
            <person name="Herman E.K."/>
            <person name="Klute M.J."/>
            <person name="Nakayama T."/>
            <person name="Obornik M."/>
            <person name="Reyes-Prieto A."/>
            <person name="Armbrust E.V."/>
            <person name="Aves S.J."/>
            <person name="Beiko R.G."/>
            <person name="Coutinho P."/>
            <person name="Dacks J.B."/>
            <person name="Durnford D.G."/>
            <person name="Fast N.M."/>
            <person name="Green B.R."/>
            <person name="Grisdale C."/>
            <person name="Hempe F."/>
            <person name="Henrissat B."/>
            <person name="Hoppner M.P."/>
            <person name="Ishida K.-I."/>
            <person name="Kim E."/>
            <person name="Koreny L."/>
            <person name="Kroth P.G."/>
            <person name="Liu Y."/>
            <person name="Malik S.-B."/>
            <person name="Maier U.G."/>
            <person name="McRose D."/>
            <person name="Mock T."/>
            <person name="Neilson J.A."/>
            <person name="Onodera N.T."/>
            <person name="Poole A.M."/>
            <person name="Pritham E.J."/>
            <person name="Richards T.A."/>
            <person name="Rocap G."/>
            <person name="Roy S.W."/>
            <person name="Sarai C."/>
            <person name="Schaack S."/>
            <person name="Shirato S."/>
            <person name="Slamovits C.H."/>
            <person name="Spencer D.F."/>
            <person name="Suzuki S."/>
            <person name="Worden A.Z."/>
            <person name="Zauner S."/>
            <person name="Barry K."/>
            <person name="Bell C."/>
            <person name="Bharti A.K."/>
            <person name="Crow J.A."/>
            <person name="Grimwood J."/>
            <person name="Kramer R."/>
            <person name="Lindquist E."/>
            <person name="Lucas S."/>
            <person name="Salamov A."/>
            <person name="McFadden G.I."/>
            <person name="Lane C.E."/>
            <person name="Keeling P.J."/>
            <person name="Gray M.W."/>
            <person name="Grigoriev I.V."/>
            <person name="Archibald J.M."/>
        </authorList>
    </citation>
    <scope>NUCLEOTIDE SEQUENCE</scope>
    <source>
        <strain evidence="18">CCMP2712</strain>
    </source>
</reference>
<dbReference type="InterPro" id="IPR002121">
    <property type="entry name" value="HRDC_dom"/>
</dbReference>
<dbReference type="Gene3D" id="1.10.10.10">
    <property type="entry name" value="Winged helix-like DNA-binding domain superfamily/Winged helix DNA-binding domain"/>
    <property type="match status" value="1"/>
</dbReference>
<dbReference type="Pfam" id="PF09382">
    <property type="entry name" value="RQC"/>
    <property type="match status" value="1"/>
</dbReference>
<dbReference type="GO" id="GO:0000724">
    <property type="term" value="P:double-strand break repair via homologous recombination"/>
    <property type="evidence" value="ECO:0007669"/>
    <property type="project" value="TreeGrafter"/>
</dbReference>
<dbReference type="SMART" id="SM00956">
    <property type="entry name" value="RQC"/>
    <property type="match status" value="1"/>
</dbReference>
<comment type="similarity">
    <text evidence="3 11">Belongs to the helicase family. RecQ subfamily.</text>
</comment>
<evidence type="ECO:0000256" key="6">
    <source>
        <dbReference type="ARBA" id="ARBA00022806"/>
    </source>
</evidence>
<dbReference type="PANTHER" id="PTHR13710:SF120">
    <property type="entry name" value="BIFUNCTIONAL 3'-5' EXONUCLEASE_ATP-DEPENDENT HELICASE WRN"/>
    <property type="match status" value="1"/>
</dbReference>
<keyword evidence="4 11" id="KW-0547">Nucleotide-binding</keyword>
<dbReference type="GO" id="GO:0009507">
    <property type="term" value="C:chloroplast"/>
    <property type="evidence" value="ECO:0007669"/>
    <property type="project" value="UniProtKB-SubCell"/>
</dbReference>
<comment type="cofactor">
    <cofactor evidence="1">
        <name>Zn(2+)</name>
        <dbReference type="ChEBI" id="CHEBI:29105"/>
    </cofactor>
</comment>
<dbReference type="CDD" id="cd17920">
    <property type="entry name" value="DEXHc_RecQ"/>
    <property type="match status" value="1"/>
</dbReference>
<dbReference type="GO" id="GO:0006260">
    <property type="term" value="P:DNA replication"/>
    <property type="evidence" value="ECO:0007669"/>
    <property type="project" value="InterPro"/>
</dbReference>
<dbReference type="EMBL" id="JH992990">
    <property type="protein sequence ID" value="EKX47418.1"/>
    <property type="molecule type" value="Genomic_DNA"/>
</dbReference>
<dbReference type="Pfam" id="PF00270">
    <property type="entry name" value="DEAD"/>
    <property type="match status" value="1"/>
</dbReference>
<dbReference type="InterPro" id="IPR004589">
    <property type="entry name" value="DNA_helicase_ATP-dep_RecQ"/>
</dbReference>
<protein>
    <recommendedName>
        <fullName evidence="11">ATP-dependent DNA helicase</fullName>
        <ecNumber evidence="11">5.6.2.4</ecNumber>
    </recommendedName>
</protein>
<dbReference type="InterPro" id="IPR010997">
    <property type="entry name" value="HRDC-like_sf"/>
</dbReference>
<evidence type="ECO:0000313" key="16">
    <source>
        <dbReference type="EMBL" id="EKX47418.1"/>
    </source>
</evidence>
<dbReference type="GO" id="GO:0009378">
    <property type="term" value="F:four-way junction helicase activity"/>
    <property type="evidence" value="ECO:0007669"/>
    <property type="project" value="TreeGrafter"/>
</dbReference>
<dbReference type="InterPro" id="IPR011545">
    <property type="entry name" value="DEAD/DEAH_box_helicase_dom"/>
</dbReference>
<keyword evidence="9" id="KW-0413">Isomerase</keyword>
<dbReference type="GeneID" id="17304081"/>
<dbReference type="GO" id="GO:0005524">
    <property type="term" value="F:ATP binding"/>
    <property type="evidence" value="ECO:0007669"/>
    <property type="project" value="UniProtKB-KW"/>
</dbReference>
<evidence type="ECO:0000256" key="1">
    <source>
        <dbReference type="ARBA" id="ARBA00001947"/>
    </source>
</evidence>
<keyword evidence="11" id="KW-0539">Nucleus</keyword>
<proteinExistence type="inferred from homology"/>
<dbReference type="GO" id="GO:0005634">
    <property type="term" value="C:nucleus"/>
    <property type="evidence" value="ECO:0007669"/>
    <property type="project" value="UniProtKB-SubCell"/>
</dbReference>
<dbReference type="SUPFAM" id="SSF47819">
    <property type="entry name" value="HRDC-like"/>
    <property type="match status" value="1"/>
</dbReference>
<sequence length="673" mass="75408">MPASNRIHQRTSRDDPLKDEVDPLKEARLVLKRCFGYSNFRNGQEEAIRAAIAGQDSLVVMATGSGKSLCYQIPALVKRGIVIVISPLISLMHDQVSSLKARNISATSTNEPDSEYSVFSHGVRLFYVTPESALGRWKSRWKDLHARVGIELIAIDEAHCVSEWGHDFRPEYQRLYELREEVPDVPVMALTATATPRVQDEIIRNLSLGSFRSDQPSGLVRVVTTFDRLNLFYSAYERNSQEAISVFREIIDGSKQGNPVPAIVYALTQKDAEKVADKLVSLGIAQDSVAFYHAGMTDSKRTKIHDLFLKDKLHVVVATTAFGMGIDKPDIRHVIHWGAPKTIESYYQQSGRAGRDGEPSRCTLLYSGQDFMLASFYEKSGSSGELISEIARDALHQGISQMRQYCYLTSCRRIALLKHFGEKLSGNASSCGQCDNCLRKENGQTQVRDMSAEVRQFLGAVLDCKNAFGIAKYVNFLRGAAVPEWCKKTSGFGKGKNKSADWWKQLGQQLLSLDQPLLEEHARVGVANGRQQTFKIVKISAKGYEWLHSHENLPLPITLSKGMQELEDKEKWIGNQEQLLVLLRKTREEIASAQHLPASTVCPDPLLFELVIHRPADLDSLAEVEGVSQNFLEKYGTRFLKDIEYYSEGDEVGDKKKQEFTPSTSLPLPPRHA</sequence>
<dbReference type="Pfam" id="PF16124">
    <property type="entry name" value="RecQ_Zn_bind"/>
    <property type="match status" value="1"/>
</dbReference>
<keyword evidence="18" id="KW-1185">Reference proteome</keyword>
<evidence type="ECO:0000256" key="8">
    <source>
        <dbReference type="ARBA" id="ARBA00023125"/>
    </source>
</evidence>
<dbReference type="GO" id="GO:0016787">
    <property type="term" value="F:hydrolase activity"/>
    <property type="evidence" value="ECO:0007669"/>
    <property type="project" value="UniProtKB-KW"/>
</dbReference>
<comment type="catalytic activity">
    <reaction evidence="10 11">
        <text>Couples ATP hydrolysis with the unwinding of duplex DNA by translocating in the 3'-5' direction.</text>
        <dbReference type="EC" id="5.6.2.4"/>
    </reaction>
</comment>
<dbReference type="InterPro" id="IPR044876">
    <property type="entry name" value="HRDC_dom_sf"/>
</dbReference>
<dbReference type="Gene3D" id="3.40.50.300">
    <property type="entry name" value="P-loop containing nucleotide triphosphate hydrolases"/>
    <property type="match status" value="2"/>
</dbReference>
<evidence type="ECO:0000259" key="13">
    <source>
        <dbReference type="PROSITE" id="PS50967"/>
    </source>
</evidence>
<dbReference type="EnsemblProtists" id="EKX47418">
    <property type="protein sequence ID" value="EKX47418"/>
    <property type="gene ID" value="GUITHDRAFT_69634"/>
</dbReference>
<dbReference type="GO" id="GO:0043138">
    <property type="term" value="F:3'-5' DNA helicase activity"/>
    <property type="evidence" value="ECO:0007669"/>
    <property type="project" value="UniProtKB-EC"/>
</dbReference>
<feature type="domain" description="Helicase C-terminal" evidence="15">
    <location>
        <begin position="245"/>
        <end position="406"/>
    </location>
</feature>
<evidence type="ECO:0000313" key="18">
    <source>
        <dbReference type="Proteomes" id="UP000011087"/>
    </source>
</evidence>
<evidence type="ECO:0000259" key="14">
    <source>
        <dbReference type="PROSITE" id="PS51192"/>
    </source>
</evidence>
<evidence type="ECO:0000256" key="4">
    <source>
        <dbReference type="ARBA" id="ARBA00022741"/>
    </source>
</evidence>
<dbReference type="GO" id="GO:0005694">
    <property type="term" value="C:chromosome"/>
    <property type="evidence" value="ECO:0007669"/>
    <property type="project" value="TreeGrafter"/>
</dbReference>
<dbReference type="SMART" id="SM00341">
    <property type="entry name" value="HRDC"/>
    <property type="match status" value="1"/>
</dbReference>
<dbReference type="STRING" id="905079.L1JFX7"/>
<evidence type="ECO:0000256" key="9">
    <source>
        <dbReference type="ARBA" id="ARBA00023235"/>
    </source>
</evidence>
<comment type="catalytic activity">
    <reaction evidence="11">
        <text>ATP + H2O = ADP + phosphate + H(+)</text>
        <dbReference type="Rhea" id="RHEA:13065"/>
        <dbReference type="ChEBI" id="CHEBI:15377"/>
        <dbReference type="ChEBI" id="CHEBI:15378"/>
        <dbReference type="ChEBI" id="CHEBI:30616"/>
        <dbReference type="ChEBI" id="CHEBI:43474"/>
        <dbReference type="ChEBI" id="CHEBI:456216"/>
    </reaction>
</comment>
<organism evidence="16">
    <name type="scientific">Guillardia theta (strain CCMP2712)</name>
    <name type="common">Cryptophyte</name>
    <dbReference type="NCBI Taxonomy" id="905079"/>
    <lineage>
        <taxon>Eukaryota</taxon>
        <taxon>Cryptophyceae</taxon>
        <taxon>Pyrenomonadales</taxon>
        <taxon>Geminigeraceae</taxon>
        <taxon>Guillardia</taxon>
    </lineage>
</organism>
<reference evidence="16 18" key="1">
    <citation type="journal article" date="2012" name="Nature">
        <title>Algal genomes reveal evolutionary mosaicism and the fate of nucleomorphs.</title>
        <authorList>
            <consortium name="DOE Joint Genome Institute"/>
            <person name="Curtis B.A."/>
            <person name="Tanifuji G."/>
            <person name="Burki F."/>
            <person name="Gruber A."/>
            <person name="Irimia M."/>
            <person name="Maruyama S."/>
            <person name="Arias M.C."/>
            <person name="Ball S.G."/>
            <person name="Gile G.H."/>
            <person name="Hirakawa Y."/>
            <person name="Hopkins J.F."/>
            <person name="Kuo A."/>
            <person name="Rensing S.A."/>
            <person name="Schmutz J."/>
            <person name="Symeonidi A."/>
            <person name="Elias M."/>
            <person name="Eveleigh R.J."/>
            <person name="Herman E.K."/>
            <person name="Klute M.J."/>
            <person name="Nakayama T."/>
            <person name="Obornik M."/>
            <person name="Reyes-Prieto A."/>
            <person name="Armbrust E.V."/>
            <person name="Aves S.J."/>
            <person name="Beiko R.G."/>
            <person name="Coutinho P."/>
            <person name="Dacks J.B."/>
            <person name="Durnford D.G."/>
            <person name="Fast N.M."/>
            <person name="Green B.R."/>
            <person name="Grisdale C.J."/>
            <person name="Hempel F."/>
            <person name="Henrissat B."/>
            <person name="Hoppner M.P."/>
            <person name="Ishida K."/>
            <person name="Kim E."/>
            <person name="Koreny L."/>
            <person name="Kroth P.G."/>
            <person name="Liu Y."/>
            <person name="Malik S.B."/>
            <person name="Maier U.G."/>
            <person name="McRose D."/>
            <person name="Mock T."/>
            <person name="Neilson J.A."/>
            <person name="Onodera N.T."/>
            <person name="Poole A.M."/>
            <person name="Pritham E.J."/>
            <person name="Richards T.A."/>
            <person name="Rocap G."/>
            <person name="Roy S.W."/>
            <person name="Sarai C."/>
            <person name="Schaack S."/>
            <person name="Shirato S."/>
            <person name="Slamovits C.H."/>
            <person name="Spencer D.F."/>
            <person name="Suzuki S."/>
            <person name="Worden A.Z."/>
            <person name="Zauner S."/>
            <person name="Barry K."/>
            <person name="Bell C."/>
            <person name="Bharti A.K."/>
            <person name="Crow J.A."/>
            <person name="Grimwood J."/>
            <person name="Kramer R."/>
            <person name="Lindquist E."/>
            <person name="Lucas S."/>
            <person name="Salamov A."/>
            <person name="McFadden G.I."/>
            <person name="Lane C.E."/>
            <person name="Keeling P.J."/>
            <person name="Gray M.W."/>
            <person name="Grigoriev I.V."/>
            <person name="Archibald J.M."/>
        </authorList>
    </citation>
    <scope>NUCLEOTIDE SEQUENCE</scope>
    <source>
        <strain evidence="16 18">CCMP2712</strain>
    </source>
</reference>
<dbReference type="KEGG" id="gtt:GUITHDRAFT_69634"/>
<dbReference type="InterPro" id="IPR018982">
    <property type="entry name" value="RQC_domain"/>
</dbReference>
<feature type="domain" description="HRDC" evidence="13">
    <location>
        <begin position="573"/>
        <end position="653"/>
    </location>
</feature>
<feature type="region of interest" description="Disordered" evidence="12">
    <location>
        <begin position="650"/>
        <end position="673"/>
    </location>
</feature>
<accession>L1JFX7</accession>
<dbReference type="RefSeq" id="XP_005834398.1">
    <property type="nucleotide sequence ID" value="XM_005834341.1"/>
</dbReference>
<dbReference type="AlphaFoldDB" id="L1JFX7"/>
<evidence type="ECO:0000256" key="12">
    <source>
        <dbReference type="SAM" id="MobiDB-lite"/>
    </source>
</evidence>
<dbReference type="InterPro" id="IPR001650">
    <property type="entry name" value="Helicase_C-like"/>
</dbReference>
<dbReference type="InterPro" id="IPR036388">
    <property type="entry name" value="WH-like_DNA-bd_sf"/>
</dbReference>
<evidence type="ECO:0000259" key="15">
    <source>
        <dbReference type="PROSITE" id="PS51194"/>
    </source>
</evidence>
<dbReference type="Pfam" id="PF00271">
    <property type="entry name" value="Helicase_C"/>
    <property type="match status" value="1"/>
</dbReference>
<dbReference type="PANTHER" id="PTHR13710">
    <property type="entry name" value="DNA HELICASE RECQ FAMILY MEMBER"/>
    <property type="match status" value="1"/>
</dbReference>
<dbReference type="NCBIfam" id="TIGR00614">
    <property type="entry name" value="recQ_fam"/>
    <property type="match status" value="1"/>
</dbReference>
<dbReference type="SUPFAM" id="SSF52540">
    <property type="entry name" value="P-loop containing nucleoside triphosphate hydrolases"/>
    <property type="match status" value="1"/>
</dbReference>
<dbReference type="FunFam" id="3.40.50.300:FF:001389">
    <property type="entry name" value="ATP-dependent DNA helicase RecQ"/>
    <property type="match status" value="1"/>
</dbReference>
<keyword evidence="6 11" id="KW-0347">Helicase</keyword>
<dbReference type="Proteomes" id="UP000011087">
    <property type="component" value="Unassembled WGS sequence"/>
</dbReference>
<dbReference type="SUPFAM" id="SSF46785">
    <property type="entry name" value="Winged helix' DNA-binding domain"/>
    <property type="match status" value="1"/>
</dbReference>
<gene>
    <name evidence="16" type="primary">cpRecQ</name>
    <name evidence="16" type="ORF">GUITHDRAFT_69634</name>
</gene>
<keyword evidence="5 11" id="KW-0378">Hydrolase</keyword>
<dbReference type="Gene3D" id="1.10.150.80">
    <property type="entry name" value="HRDC domain"/>
    <property type="match status" value="1"/>
</dbReference>
<comment type="subcellular location">
    <subcellularLocation>
        <location evidence="11">Nucleus</location>
    </subcellularLocation>
    <subcellularLocation>
        <location evidence="2">Plastid</location>
        <location evidence="2">Chloroplast</location>
    </subcellularLocation>
</comment>
<dbReference type="HOGENOM" id="CLU_001103_14_3_1"/>
<dbReference type="PaxDb" id="55529-EKX47418"/>
<dbReference type="OrthoDB" id="10261556at2759"/>
<dbReference type="InterPro" id="IPR032284">
    <property type="entry name" value="RecQ_Zn-bd"/>
</dbReference>
<dbReference type="PROSITE" id="PS51192">
    <property type="entry name" value="HELICASE_ATP_BIND_1"/>
    <property type="match status" value="1"/>
</dbReference>
<dbReference type="EC" id="5.6.2.4" evidence="11"/>
<dbReference type="SMART" id="SM00490">
    <property type="entry name" value="HELICc"/>
    <property type="match status" value="1"/>
</dbReference>
<dbReference type="PROSITE" id="PS50967">
    <property type="entry name" value="HRDC"/>
    <property type="match status" value="1"/>
</dbReference>
<dbReference type="OMA" id="ISKWGHE"/>
<reference evidence="17" key="3">
    <citation type="submission" date="2016-03" db="UniProtKB">
        <authorList>
            <consortium name="EnsemblProtists"/>
        </authorList>
    </citation>
    <scope>IDENTIFICATION</scope>
</reference>
<keyword evidence="7 11" id="KW-0067">ATP-binding</keyword>
<dbReference type="GO" id="GO:0003677">
    <property type="term" value="F:DNA binding"/>
    <property type="evidence" value="ECO:0007669"/>
    <property type="project" value="UniProtKB-KW"/>
</dbReference>
<dbReference type="InterPro" id="IPR036390">
    <property type="entry name" value="WH_DNA-bd_sf"/>
</dbReference>
<name>L1JFX7_GUITC</name>
<dbReference type="InterPro" id="IPR027417">
    <property type="entry name" value="P-loop_NTPase"/>
</dbReference>
<feature type="domain" description="Helicase ATP-binding" evidence="14">
    <location>
        <begin position="48"/>
        <end position="212"/>
    </location>
</feature>
<evidence type="ECO:0000256" key="7">
    <source>
        <dbReference type="ARBA" id="ARBA00022840"/>
    </source>
</evidence>
<dbReference type="eggNOG" id="KOG0351">
    <property type="taxonomic scope" value="Eukaryota"/>
</dbReference>
<evidence type="ECO:0000256" key="2">
    <source>
        <dbReference type="ARBA" id="ARBA00004229"/>
    </source>
</evidence>
<dbReference type="Pfam" id="PF00570">
    <property type="entry name" value="HRDC"/>
    <property type="match status" value="1"/>
</dbReference>
<evidence type="ECO:0000256" key="10">
    <source>
        <dbReference type="ARBA" id="ARBA00034617"/>
    </source>
</evidence>